<dbReference type="GO" id="GO:0016757">
    <property type="term" value="F:glycosyltransferase activity"/>
    <property type="evidence" value="ECO:0007669"/>
    <property type="project" value="InterPro"/>
</dbReference>
<gene>
    <name evidence="3" type="ORF">DK847_08375</name>
</gene>
<dbReference type="InterPro" id="IPR028098">
    <property type="entry name" value="Glyco_trans_4-like_N"/>
</dbReference>
<dbReference type="Pfam" id="PF00534">
    <property type="entry name" value="Glycos_transf_1"/>
    <property type="match status" value="1"/>
</dbReference>
<organism evidence="3 4">
    <name type="scientific">Aestuariivirga litoralis</name>
    <dbReference type="NCBI Taxonomy" id="2650924"/>
    <lineage>
        <taxon>Bacteria</taxon>
        <taxon>Pseudomonadati</taxon>
        <taxon>Pseudomonadota</taxon>
        <taxon>Alphaproteobacteria</taxon>
        <taxon>Hyphomicrobiales</taxon>
        <taxon>Aestuariivirgaceae</taxon>
        <taxon>Aestuariivirga</taxon>
    </lineage>
</organism>
<dbReference type="Pfam" id="PF13439">
    <property type="entry name" value="Glyco_transf_4"/>
    <property type="match status" value="1"/>
</dbReference>
<proteinExistence type="predicted"/>
<feature type="domain" description="Glycosyltransferase subfamily 4-like N-terminal" evidence="2">
    <location>
        <begin position="15"/>
        <end position="177"/>
    </location>
</feature>
<accession>A0A2W2BNA3</accession>
<evidence type="ECO:0000259" key="1">
    <source>
        <dbReference type="Pfam" id="PF00534"/>
    </source>
</evidence>
<evidence type="ECO:0000313" key="3">
    <source>
        <dbReference type="EMBL" id="PZF77327.1"/>
    </source>
</evidence>
<reference evidence="4" key="1">
    <citation type="submission" date="2018-06" db="EMBL/GenBank/DDBJ databases">
        <title>Aestuariibacter litoralis strain KCTC 52945T.</title>
        <authorList>
            <person name="Li X."/>
            <person name="Salam N."/>
            <person name="Li J.-L."/>
            <person name="Chen Y.-M."/>
            <person name="Yang Z.-W."/>
            <person name="Zhang L.-Y."/>
            <person name="Han M.-X."/>
            <person name="Xiao M."/>
            <person name="Li W.-J."/>
        </authorList>
    </citation>
    <scope>NUCLEOTIDE SEQUENCE [LARGE SCALE GENOMIC DNA]</scope>
    <source>
        <strain evidence="4">KCTC 52945</strain>
    </source>
</reference>
<dbReference type="AlphaFoldDB" id="A0A2W2BNA3"/>
<dbReference type="Gene3D" id="3.40.50.2000">
    <property type="entry name" value="Glycogen Phosphorylase B"/>
    <property type="match status" value="2"/>
</dbReference>
<dbReference type="PANTHER" id="PTHR12526">
    <property type="entry name" value="GLYCOSYLTRANSFERASE"/>
    <property type="match status" value="1"/>
</dbReference>
<keyword evidence="4" id="KW-1185">Reference proteome</keyword>
<feature type="domain" description="Glycosyl transferase family 1" evidence="1">
    <location>
        <begin position="190"/>
        <end position="351"/>
    </location>
</feature>
<comment type="caution">
    <text evidence="3">The sequence shown here is derived from an EMBL/GenBank/DDBJ whole genome shotgun (WGS) entry which is preliminary data.</text>
</comment>
<dbReference type="CDD" id="cd03801">
    <property type="entry name" value="GT4_PimA-like"/>
    <property type="match status" value="1"/>
</dbReference>
<dbReference type="EMBL" id="QKVK01000003">
    <property type="protein sequence ID" value="PZF77327.1"/>
    <property type="molecule type" value="Genomic_DNA"/>
</dbReference>
<dbReference type="Proteomes" id="UP000248795">
    <property type="component" value="Unassembled WGS sequence"/>
</dbReference>
<dbReference type="PANTHER" id="PTHR12526:SF613">
    <property type="entry name" value="PHOSPHATIDYL-MYO-INOSITOL MANNOSYLTRANSFERASE"/>
    <property type="match status" value="1"/>
</dbReference>
<sequence>MRIVQVCPYDPDRHGGVQRHMHALAAALAARGHDTLIIAPGAARPTDAGMWRLGGMRSVAFAGTRFELTWAAEGELRNVLAELGRWQPDVVHFHTPWDPLMPWQLFRRLGGTRVATFHDTPPPGVTGAALRNLFKLLSRYLLARLDGAIAVSEAPLAHLRPGTSGVQPVVLPPVTDLSPFLMLHKAPARQRPDVLFIGRLEPRKGVQVLLDAADRLASGAVARPGGAAKPRFVVAGDGDLRDAVLAAQRRLGRDSIEFVMTPSEAEQCHLLSQATLAVSPALYGESFGIVLAEALASGTPVIAAGNAGYRTVLTGRGAGLLVPPGDGAALGARIAALLDGGPERQALADWGRAHARQYDVAQRIGDFEAFYRCAMARHARSKAER</sequence>
<evidence type="ECO:0008006" key="5">
    <source>
        <dbReference type="Google" id="ProtNLM"/>
    </source>
</evidence>
<dbReference type="InterPro" id="IPR001296">
    <property type="entry name" value="Glyco_trans_1"/>
</dbReference>
<evidence type="ECO:0000259" key="2">
    <source>
        <dbReference type="Pfam" id="PF13439"/>
    </source>
</evidence>
<evidence type="ECO:0000313" key="4">
    <source>
        <dbReference type="Proteomes" id="UP000248795"/>
    </source>
</evidence>
<protein>
    <recommendedName>
        <fullName evidence="5">Glycosyltransferase family 1 protein</fullName>
    </recommendedName>
</protein>
<name>A0A2W2BNA3_9HYPH</name>
<dbReference type="RefSeq" id="WP_111197697.1">
    <property type="nucleotide sequence ID" value="NZ_QKVK01000003.1"/>
</dbReference>
<dbReference type="SUPFAM" id="SSF53756">
    <property type="entry name" value="UDP-Glycosyltransferase/glycogen phosphorylase"/>
    <property type="match status" value="1"/>
</dbReference>